<keyword evidence="8" id="KW-1185">Reference proteome</keyword>
<keyword evidence="5 6" id="KW-0472">Membrane</keyword>
<evidence type="ECO:0000256" key="4">
    <source>
        <dbReference type="ARBA" id="ARBA00022989"/>
    </source>
</evidence>
<organism evidence="7 8">
    <name type="scientific">Falsiporphyromonas endometrii</name>
    <dbReference type="NCBI Taxonomy" id="1387297"/>
    <lineage>
        <taxon>Bacteria</taxon>
        <taxon>Pseudomonadati</taxon>
        <taxon>Bacteroidota</taxon>
        <taxon>Bacteroidia</taxon>
        <taxon>Bacteroidales</taxon>
        <taxon>Porphyromonadaceae</taxon>
        <taxon>Falsiporphyromonas</taxon>
    </lineage>
</organism>
<evidence type="ECO:0000256" key="3">
    <source>
        <dbReference type="ARBA" id="ARBA00022692"/>
    </source>
</evidence>
<gene>
    <name evidence="7" type="ORF">ACFO3G_03440</name>
</gene>
<feature type="transmembrane region" description="Helical" evidence="6">
    <location>
        <begin position="167"/>
        <end position="187"/>
    </location>
</feature>
<feature type="transmembrane region" description="Helical" evidence="6">
    <location>
        <begin position="128"/>
        <end position="146"/>
    </location>
</feature>
<dbReference type="PANTHER" id="PTHR42865">
    <property type="entry name" value="PROTON/GLUTAMATE-ASPARTATE SYMPORTER"/>
    <property type="match status" value="1"/>
</dbReference>
<protein>
    <submittedName>
        <fullName evidence="7">Dicarboxylate/amino acid:cation symporter</fullName>
    </submittedName>
</protein>
<evidence type="ECO:0000256" key="1">
    <source>
        <dbReference type="ARBA" id="ARBA00004141"/>
    </source>
</evidence>
<reference evidence="8" key="1">
    <citation type="journal article" date="2019" name="Int. J. Syst. Evol. Microbiol.">
        <title>The Global Catalogue of Microorganisms (GCM) 10K type strain sequencing project: providing services to taxonomists for standard genome sequencing and annotation.</title>
        <authorList>
            <consortium name="The Broad Institute Genomics Platform"/>
            <consortium name="The Broad Institute Genome Sequencing Center for Infectious Disease"/>
            <person name="Wu L."/>
            <person name="Ma J."/>
        </authorList>
    </citation>
    <scope>NUCLEOTIDE SEQUENCE [LARGE SCALE GENOMIC DNA]</scope>
    <source>
        <strain evidence="8">CGMCC 4.7357</strain>
    </source>
</reference>
<accession>A0ABV9K6A3</accession>
<dbReference type="InterPro" id="IPR036458">
    <property type="entry name" value="Na:dicarbo_symporter_sf"/>
</dbReference>
<evidence type="ECO:0000313" key="8">
    <source>
        <dbReference type="Proteomes" id="UP001596020"/>
    </source>
</evidence>
<keyword evidence="3 6" id="KW-0812">Transmembrane</keyword>
<feature type="transmembrane region" description="Helical" evidence="6">
    <location>
        <begin position="309"/>
        <end position="334"/>
    </location>
</feature>
<dbReference type="InterPro" id="IPR001991">
    <property type="entry name" value="Na-dicarboxylate_symporter"/>
</dbReference>
<feature type="transmembrane region" description="Helical" evidence="6">
    <location>
        <begin position="71"/>
        <end position="91"/>
    </location>
</feature>
<feature type="transmembrane region" description="Helical" evidence="6">
    <location>
        <begin position="12"/>
        <end position="34"/>
    </location>
</feature>
<feature type="transmembrane region" description="Helical" evidence="6">
    <location>
        <begin position="40"/>
        <end position="59"/>
    </location>
</feature>
<dbReference type="EMBL" id="JBHSGO010000086">
    <property type="protein sequence ID" value="MFC4665667.1"/>
    <property type="molecule type" value="Genomic_DNA"/>
</dbReference>
<dbReference type="Pfam" id="PF00375">
    <property type="entry name" value="SDF"/>
    <property type="match status" value="1"/>
</dbReference>
<proteinExistence type="predicted"/>
<evidence type="ECO:0000313" key="7">
    <source>
        <dbReference type="EMBL" id="MFC4665667.1"/>
    </source>
</evidence>
<keyword evidence="2" id="KW-0813">Transport</keyword>
<evidence type="ECO:0000256" key="2">
    <source>
        <dbReference type="ARBA" id="ARBA00022448"/>
    </source>
</evidence>
<dbReference type="RefSeq" id="WP_380078004.1">
    <property type="nucleotide sequence ID" value="NZ_JBHSGO010000086.1"/>
</dbReference>
<dbReference type="SUPFAM" id="SSF118215">
    <property type="entry name" value="Proton glutamate symport protein"/>
    <property type="match status" value="1"/>
</dbReference>
<dbReference type="Proteomes" id="UP001596020">
    <property type="component" value="Unassembled WGS sequence"/>
</dbReference>
<comment type="caution">
    <text evidence="7">The sequence shown here is derived from an EMBL/GenBank/DDBJ whole genome shotgun (WGS) entry which is preliminary data.</text>
</comment>
<sequence length="406" mass="43493">MKKIRINLLGRIGLALVFGVISGLFFTDWAVRIFVTFNALFSQFLGFVIPLIILGLVSAAVGQMGRNAKNLLLITVVLAYGFTLFSGLLSYSTGAAIFPSLIDAGSAKALALGATPLTPYFTIEMPPLMSVMTALLLAFVLGLGMANIRSRALMEVAMDFEEIISKLITATIIPLLPIYIFSIFLNMTYEGKVFAIMLIFIKIIGVIFVLHILLLVLQYVIAGVVVKKNPFKLLWTMLPAYATALGTQSSAATIPVTLKQSRINGVSEEVSGFAIPLCATIHLSGSTLKIVACALALMMMQGIPHSFTLFLGFILMLGITMIAAPGVPGGAIMASLGILQSILGFGETDLALMIALYITMDSFGTACNVTGDGAIALIVDRLYKHKSQQSKVSKPEQMSEVSRFGE</sequence>
<name>A0ABV9K6A3_9PORP</name>
<feature type="transmembrane region" description="Helical" evidence="6">
    <location>
        <begin position="193"/>
        <end position="221"/>
    </location>
</feature>
<dbReference type="Gene3D" id="1.10.3860.10">
    <property type="entry name" value="Sodium:dicarboxylate symporter"/>
    <property type="match status" value="1"/>
</dbReference>
<comment type="subcellular location">
    <subcellularLocation>
        <location evidence="1">Membrane</location>
        <topology evidence="1">Multi-pass membrane protein</topology>
    </subcellularLocation>
</comment>
<dbReference type="PANTHER" id="PTHR42865:SF8">
    <property type="entry name" value="SERINE_THREONINE TRANSPORTER SSTT"/>
    <property type="match status" value="1"/>
</dbReference>
<keyword evidence="4 6" id="KW-1133">Transmembrane helix</keyword>
<evidence type="ECO:0000256" key="5">
    <source>
        <dbReference type="ARBA" id="ARBA00023136"/>
    </source>
</evidence>
<evidence type="ECO:0000256" key="6">
    <source>
        <dbReference type="SAM" id="Phobius"/>
    </source>
</evidence>
<dbReference type="PRINTS" id="PR00173">
    <property type="entry name" value="EDTRNSPORT"/>
</dbReference>